<proteinExistence type="predicted"/>
<reference evidence="2" key="1">
    <citation type="submission" date="2019-12" db="EMBL/GenBank/DDBJ databases">
        <title>Genome sequencing and annotation of Brassica cretica.</title>
        <authorList>
            <person name="Studholme D.J."/>
            <person name="Sarris P.F."/>
        </authorList>
    </citation>
    <scope>NUCLEOTIDE SEQUENCE</scope>
    <source>
        <strain evidence="2">PFS-102/07</strain>
        <tissue evidence="2">Leaf</tissue>
    </source>
</reference>
<keyword evidence="1" id="KW-0472">Membrane</keyword>
<feature type="transmembrane region" description="Helical" evidence="1">
    <location>
        <begin position="20"/>
        <end position="44"/>
    </location>
</feature>
<sequence>MVQSQTAVFGSDSLNGFPSHIVGLVWFVDAAAEAAASALVAYVTARARSTRAALPALPLLAGLVVVVTGFGVSAWIGERQGGRDLIC</sequence>
<accession>A0A8S9IWY4</accession>
<comment type="caution">
    <text evidence="2">The sequence shown here is derived from an EMBL/GenBank/DDBJ whole genome shotgun (WGS) entry which is preliminary data.</text>
</comment>
<evidence type="ECO:0000313" key="2">
    <source>
        <dbReference type="EMBL" id="KAF2573932.1"/>
    </source>
</evidence>
<keyword evidence="1" id="KW-0812">Transmembrane</keyword>
<organism evidence="2">
    <name type="scientific">Brassica cretica</name>
    <name type="common">Mustard</name>
    <dbReference type="NCBI Taxonomy" id="69181"/>
    <lineage>
        <taxon>Eukaryota</taxon>
        <taxon>Viridiplantae</taxon>
        <taxon>Streptophyta</taxon>
        <taxon>Embryophyta</taxon>
        <taxon>Tracheophyta</taxon>
        <taxon>Spermatophyta</taxon>
        <taxon>Magnoliopsida</taxon>
        <taxon>eudicotyledons</taxon>
        <taxon>Gunneridae</taxon>
        <taxon>Pentapetalae</taxon>
        <taxon>rosids</taxon>
        <taxon>malvids</taxon>
        <taxon>Brassicales</taxon>
        <taxon>Brassicaceae</taxon>
        <taxon>Brassiceae</taxon>
        <taxon>Brassica</taxon>
    </lineage>
</organism>
<dbReference type="AlphaFoldDB" id="A0A8S9IWY4"/>
<dbReference type="EMBL" id="QGKY02001015">
    <property type="protein sequence ID" value="KAF2573932.1"/>
    <property type="molecule type" value="Genomic_DNA"/>
</dbReference>
<evidence type="ECO:0000256" key="1">
    <source>
        <dbReference type="SAM" id="Phobius"/>
    </source>
</evidence>
<name>A0A8S9IWY4_BRACR</name>
<protein>
    <submittedName>
        <fullName evidence="2">Uncharacterized protein</fullName>
    </submittedName>
</protein>
<gene>
    <name evidence="2" type="ORF">F2Q70_00005150</name>
</gene>
<feature type="transmembrane region" description="Helical" evidence="1">
    <location>
        <begin position="56"/>
        <end position="76"/>
    </location>
</feature>
<keyword evidence="1" id="KW-1133">Transmembrane helix</keyword>